<sequence>MLQVISSVTVVIRDAARDGPPSVRTIALAQIVCPKVAKRLGALGQPTPDEPFGWMAREFVRLKVIGIAVRYVIEKEISAGRAYGWIYVGEGPDAANISEMFVSRGLALVRRGISQAAIERNSAIKNLSKLEKKARSRRRMVETDFFS</sequence>
<dbReference type="Pfam" id="PF00565">
    <property type="entry name" value="SNase"/>
    <property type="match status" value="1"/>
</dbReference>
<dbReference type="Proteomes" id="UP001651158">
    <property type="component" value="Unassembled WGS sequence"/>
</dbReference>
<dbReference type="InterPro" id="IPR016071">
    <property type="entry name" value="Staphylococal_nuclease_OB-fold"/>
</dbReference>
<feature type="domain" description="TNase-like" evidence="1">
    <location>
        <begin position="1"/>
        <end position="144"/>
    </location>
</feature>
<dbReference type="EMBL" id="JAKROA010000002">
    <property type="protein sequence ID" value="KAL5111012.1"/>
    <property type="molecule type" value="Genomic_DNA"/>
</dbReference>
<accession>A0ABR4QMW4</accession>
<dbReference type="Gene3D" id="2.40.50.90">
    <property type="match status" value="1"/>
</dbReference>
<dbReference type="SUPFAM" id="SSF50199">
    <property type="entry name" value="Staphylococcal nuclease"/>
    <property type="match status" value="1"/>
</dbReference>
<keyword evidence="3" id="KW-1185">Reference proteome</keyword>
<name>A0ABR4QMW4_9CEST</name>
<comment type="caution">
    <text evidence="2">The sequence shown here is derived from an EMBL/GenBank/DDBJ whole genome shotgun (WGS) entry which is preliminary data.</text>
</comment>
<organism evidence="2 3">
    <name type="scientific">Taenia crassiceps</name>
    <dbReference type="NCBI Taxonomy" id="6207"/>
    <lineage>
        <taxon>Eukaryota</taxon>
        <taxon>Metazoa</taxon>
        <taxon>Spiralia</taxon>
        <taxon>Lophotrochozoa</taxon>
        <taxon>Platyhelminthes</taxon>
        <taxon>Cestoda</taxon>
        <taxon>Eucestoda</taxon>
        <taxon>Cyclophyllidea</taxon>
        <taxon>Taeniidae</taxon>
        <taxon>Taenia</taxon>
    </lineage>
</organism>
<gene>
    <name evidence="2" type="ORF">TcWFU_010058</name>
</gene>
<protein>
    <submittedName>
        <fullName evidence="2">Staphylococcal nuclease domain-containing protein 1</fullName>
    </submittedName>
</protein>
<proteinExistence type="predicted"/>
<reference evidence="2 3" key="1">
    <citation type="journal article" date="2022" name="Front. Cell. Infect. Microbiol.">
        <title>The Genomes of Two Strains of Taenia crassiceps the Animal Model for the Study of Human Cysticercosis.</title>
        <authorList>
            <person name="Bobes R.J."/>
            <person name="Estrada K."/>
            <person name="Rios-Valencia D.G."/>
            <person name="Calderon-Gallegos A."/>
            <person name="de la Torre P."/>
            <person name="Carrero J.C."/>
            <person name="Sanchez-Flores A."/>
            <person name="Laclette J.P."/>
        </authorList>
    </citation>
    <scope>NUCLEOTIDE SEQUENCE [LARGE SCALE GENOMIC DNA]</scope>
    <source>
        <strain evidence="2">WFUcys</strain>
    </source>
</reference>
<dbReference type="SMART" id="SM00318">
    <property type="entry name" value="SNc"/>
    <property type="match status" value="1"/>
</dbReference>
<dbReference type="PROSITE" id="PS50830">
    <property type="entry name" value="TNASE_3"/>
    <property type="match status" value="1"/>
</dbReference>
<evidence type="ECO:0000313" key="2">
    <source>
        <dbReference type="EMBL" id="KAL5111012.1"/>
    </source>
</evidence>
<dbReference type="InterPro" id="IPR035437">
    <property type="entry name" value="SNase_OB-fold_sf"/>
</dbReference>
<evidence type="ECO:0000313" key="3">
    <source>
        <dbReference type="Proteomes" id="UP001651158"/>
    </source>
</evidence>
<evidence type="ECO:0000259" key="1">
    <source>
        <dbReference type="PROSITE" id="PS50830"/>
    </source>
</evidence>